<gene>
    <name evidence="3" type="ORF">MOV92_08960</name>
</gene>
<evidence type="ECO:0000256" key="1">
    <source>
        <dbReference type="SAM" id="MobiDB-lite"/>
    </source>
</evidence>
<proteinExistence type="predicted"/>
<dbReference type="Proteomes" id="UP000829194">
    <property type="component" value="Chromosome"/>
</dbReference>
<reference evidence="3 4" key="1">
    <citation type="submission" date="2022-03" db="EMBL/GenBank/DDBJ databases">
        <title>Complete genome sequence of Lysobacter capsici VKM B-2533 and Lysobacter gummosus 10.1.1, promising sources of lytic agents.</title>
        <authorList>
            <person name="Tarlachkov S.V."/>
            <person name="Kudryakova I.V."/>
            <person name="Afoshin A.S."/>
            <person name="Leontyevskaya E.A."/>
            <person name="Leontyevskaya N.V."/>
        </authorList>
    </citation>
    <scope>NUCLEOTIDE SEQUENCE [LARGE SCALE GENOMIC DNA]</scope>
    <source>
        <strain evidence="3 4">10.1.1</strain>
    </source>
</reference>
<evidence type="ECO:0000313" key="3">
    <source>
        <dbReference type="EMBL" id="UNP31348.1"/>
    </source>
</evidence>
<feature type="region of interest" description="Disordered" evidence="1">
    <location>
        <begin position="83"/>
        <end position="104"/>
    </location>
</feature>
<feature type="chain" id="PRO_5046879250" evidence="2">
    <location>
        <begin position="22"/>
        <end position="144"/>
    </location>
</feature>
<keyword evidence="2" id="KW-0732">Signal</keyword>
<evidence type="ECO:0000313" key="4">
    <source>
        <dbReference type="Proteomes" id="UP000829194"/>
    </source>
</evidence>
<sequence>MHVSTVLLLLCLSASAGLAGAANRSAASRDADHYASCRDCGTVARIEPAARRQRSNAVMQAVGNALGDVALGHIDSDVATVAGAARDAASDDDEDRDDARARGYDITVRMDDGRRIQLRQDERNERLREGDRVRVRAGRLSPIR</sequence>
<organism evidence="3 4">
    <name type="scientific">Lysobacter gummosus</name>
    <dbReference type="NCBI Taxonomy" id="262324"/>
    <lineage>
        <taxon>Bacteria</taxon>
        <taxon>Pseudomonadati</taxon>
        <taxon>Pseudomonadota</taxon>
        <taxon>Gammaproteobacteria</taxon>
        <taxon>Lysobacterales</taxon>
        <taxon>Lysobacteraceae</taxon>
        <taxon>Lysobacter</taxon>
    </lineage>
</organism>
<evidence type="ECO:0000256" key="2">
    <source>
        <dbReference type="SAM" id="SignalP"/>
    </source>
</evidence>
<feature type="signal peptide" evidence="2">
    <location>
        <begin position="1"/>
        <end position="21"/>
    </location>
</feature>
<dbReference type="RefSeq" id="WP_057942496.1">
    <property type="nucleotide sequence ID" value="NZ_CP011131.1"/>
</dbReference>
<keyword evidence="4" id="KW-1185">Reference proteome</keyword>
<protein>
    <submittedName>
        <fullName evidence="3">Uncharacterized protein</fullName>
    </submittedName>
</protein>
<name>A0ABY3XI72_9GAMM</name>
<dbReference type="EMBL" id="CP093547">
    <property type="protein sequence ID" value="UNP31348.1"/>
    <property type="molecule type" value="Genomic_DNA"/>
</dbReference>
<accession>A0ABY3XI72</accession>